<feature type="coiled-coil region" evidence="3">
    <location>
        <begin position="764"/>
        <end position="798"/>
    </location>
</feature>
<keyword evidence="3" id="KW-0175">Coiled coil</keyword>
<dbReference type="GO" id="GO:0005634">
    <property type="term" value="C:nucleus"/>
    <property type="evidence" value="ECO:0007669"/>
    <property type="project" value="UniProtKB-SubCell"/>
</dbReference>
<accession>A0A1X6N5B3</accession>
<dbReference type="Proteomes" id="UP000194127">
    <property type="component" value="Unassembled WGS sequence"/>
</dbReference>
<keyword evidence="2" id="KW-0539">Nucleus</keyword>
<organism evidence="5 6">
    <name type="scientific">Postia placenta MAD-698-R-SB12</name>
    <dbReference type="NCBI Taxonomy" id="670580"/>
    <lineage>
        <taxon>Eukaryota</taxon>
        <taxon>Fungi</taxon>
        <taxon>Dikarya</taxon>
        <taxon>Basidiomycota</taxon>
        <taxon>Agaricomycotina</taxon>
        <taxon>Agaricomycetes</taxon>
        <taxon>Polyporales</taxon>
        <taxon>Adustoporiaceae</taxon>
        <taxon>Rhodonia</taxon>
    </lineage>
</organism>
<keyword evidence="6" id="KW-1185">Reference proteome</keyword>
<dbReference type="Gene3D" id="1.10.340.30">
    <property type="entry name" value="Hypothetical protein, domain 2"/>
    <property type="match status" value="1"/>
</dbReference>
<dbReference type="OrthoDB" id="10265068at2759"/>
<feature type="compositionally biased region" description="Pro residues" evidence="4">
    <location>
        <begin position="674"/>
        <end position="685"/>
    </location>
</feature>
<dbReference type="PANTHER" id="PTHR15074:SF0">
    <property type="entry name" value="METHYL-CPG-BINDING DOMAIN PROTEIN 4-LIKE PROTEIN"/>
    <property type="match status" value="1"/>
</dbReference>
<dbReference type="GO" id="GO:0006281">
    <property type="term" value="P:DNA repair"/>
    <property type="evidence" value="ECO:0007669"/>
    <property type="project" value="InterPro"/>
</dbReference>
<dbReference type="STRING" id="670580.A0A1X6N5B3"/>
<dbReference type="RefSeq" id="XP_024340595.1">
    <property type="nucleotide sequence ID" value="XM_024478654.1"/>
</dbReference>
<feature type="region of interest" description="Disordered" evidence="4">
    <location>
        <begin position="650"/>
        <end position="688"/>
    </location>
</feature>
<comment type="subcellular location">
    <subcellularLocation>
        <location evidence="1">Nucleus</location>
    </subcellularLocation>
</comment>
<name>A0A1X6N5B3_9APHY</name>
<evidence type="ECO:0008006" key="7">
    <source>
        <dbReference type="Google" id="ProtNLM"/>
    </source>
</evidence>
<evidence type="ECO:0000256" key="2">
    <source>
        <dbReference type="ARBA" id="ARBA00023242"/>
    </source>
</evidence>
<feature type="compositionally biased region" description="Polar residues" evidence="4">
    <location>
        <begin position="452"/>
        <end position="462"/>
    </location>
</feature>
<evidence type="ECO:0000256" key="1">
    <source>
        <dbReference type="ARBA" id="ARBA00004123"/>
    </source>
</evidence>
<evidence type="ECO:0000313" key="5">
    <source>
        <dbReference type="EMBL" id="OSX63801.1"/>
    </source>
</evidence>
<gene>
    <name evidence="5" type="ORF">POSPLADRAFT_1044996</name>
</gene>
<feature type="region of interest" description="Disordered" evidence="4">
    <location>
        <begin position="432"/>
        <end position="502"/>
    </location>
</feature>
<dbReference type="InterPro" id="IPR011257">
    <property type="entry name" value="DNA_glycosylase"/>
</dbReference>
<dbReference type="PANTHER" id="PTHR15074">
    <property type="entry name" value="METHYL-CPG-BINDING PROTEIN"/>
    <property type="match status" value="1"/>
</dbReference>
<feature type="region of interest" description="Disordered" evidence="4">
    <location>
        <begin position="364"/>
        <end position="418"/>
    </location>
</feature>
<sequence>MTLWHAAEYVAHDPWKLLVAVTLLNKTAGTHAVPAFLALTDAWPTAHALARAPQGVLQARIAHLGLGRSRSERLIALSQAYCADPPVRGNVRPSRCYVDVGVGAQRQRYPPTEASHLPGSGPYALDSYRIFCAGEDEWKAVMPRDKELVRYLRWNWAVMAFRRWDALHGPGGDVDIPYIIGAVYLWETNGMIWIRRGTRSTSLEQMARQLALHAARASHWHSRLLSALDATDALRAQHRAEIVVERRAAAALARKLEAARRYIREAQADWDDMREALSAVVEKEPLNARTMTCKKARENQDSHRALYAHAQAIILTLRAELESERTAHAHTRQQTESEILSLSARLARREAELEACVAQAHVHPPAEVPPIKDSHSAPSGPSEHAGHARRADFMGVAGNGLDAHSSSSQRSTPTLTQDDAVRILDFSASRNRALEAESQSPRQALIDRAGSKTDQQPPSRASSRAHLPQTPRSPPPFSQAPLGSPLADTEGQIDSGAGTQGRACIASNDHTELTSGGSIYRLRETIKTLQGDMENVCGARREREDWLQRENDRLRVEVARLLAQQPSSTTSTLQNPCEVPAPPLQASISAVAIADYASPPPDGDVTLRPCANADLAASTPALLDANDDAERSMELATPLQPTILSIRMDEVSSDGPHSVPPIQAHANLPSMAAPEPPLVPLPDSPSSPEFPSWLLPSVDSEAPLPFSLSMVLAMHEGEMPGWWAELRTPPSLLSAEGTVSRSGETDGIQRQSAHEPGGVDMGAVEGTMARLDALERELDDARQELEARDEELRDLRGVVQELMELVYADAKDSSDGDREGDGDA</sequence>
<feature type="region of interest" description="Disordered" evidence="4">
    <location>
        <begin position="734"/>
        <end position="764"/>
    </location>
</feature>
<feature type="compositionally biased region" description="Polar residues" evidence="4">
    <location>
        <begin position="404"/>
        <end position="417"/>
    </location>
</feature>
<evidence type="ECO:0000256" key="3">
    <source>
        <dbReference type="SAM" id="Coils"/>
    </source>
</evidence>
<dbReference type="GO" id="GO:0003824">
    <property type="term" value="F:catalytic activity"/>
    <property type="evidence" value="ECO:0007669"/>
    <property type="project" value="InterPro"/>
</dbReference>
<dbReference type="EMBL" id="KZ110594">
    <property type="protein sequence ID" value="OSX63801.1"/>
    <property type="molecule type" value="Genomic_DNA"/>
</dbReference>
<evidence type="ECO:0000313" key="6">
    <source>
        <dbReference type="Proteomes" id="UP000194127"/>
    </source>
</evidence>
<protein>
    <recommendedName>
        <fullName evidence="7">HhH-GPD domain-containing protein</fullName>
    </recommendedName>
</protein>
<proteinExistence type="predicted"/>
<dbReference type="GeneID" id="36323604"/>
<dbReference type="GO" id="GO:0003677">
    <property type="term" value="F:DNA binding"/>
    <property type="evidence" value="ECO:0007669"/>
    <property type="project" value="InterPro"/>
</dbReference>
<dbReference type="InterPro" id="IPR045138">
    <property type="entry name" value="MeCP2/MBD4"/>
</dbReference>
<evidence type="ECO:0000256" key="4">
    <source>
        <dbReference type="SAM" id="MobiDB-lite"/>
    </source>
</evidence>
<reference evidence="5 6" key="1">
    <citation type="submission" date="2017-04" db="EMBL/GenBank/DDBJ databases">
        <title>Genome Sequence of the Model Brown-Rot Fungus Postia placenta SB12.</title>
        <authorList>
            <consortium name="DOE Joint Genome Institute"/>
            <person name="Gaskell J."/>
            <person name="Kersten P."/>
            <person name="Larrondo L.F."/>
            <person name="Canessa P."/>
            <person name="Martinez D."/>
            <person name="Hibbett D."/>
            <person name="Schmoll M."/>
            <person name="Kubicek C.P."/>
            <person name="Martinez A.T."/>
            <person name="Yadav J."/>
            <person name="Master E."/>
            <person name="Magnuson J.K."/>
            <person name="James T."/>
            <person name="Yaver D."/>
            <person name="Berka R."/>
            <person name="Labutti K."/>
            <person name="Lipzen A."/>
            <person name="Aerts A."/>
            <person name="Barry K."/>
            <person name="Henrissat B."/>
            <person name="Blanchette R."/>
            <person name="Grigoriev I."/>
            <person name="Cullen D."/>
        </authorList>
    </citation>
    <scope>NUCLEOTIDE SEQUENCE [LARGE SCALE GENOMIC DNA]</scope>
    <source>
        <strain evidence="5 6">MAD-698-R-SB12</strain>
    </source>
</reference>
<dbReference type="AlphaFoldDB" id="A0A1X6N5B3"/>
<dbReference type="SUPFAM" id="SSF48150">
    <property type="entry name" value="DNA-glycosylase"/>
    <property type="match status" value="1"/>
</dbReference>